<gene>
    <name evidence="6 7" type="primary">gatC</name>
    <name evidence="7" type="ORF">IAB31_06985</name>
</gene>
<dbReference type="NCBIfam" id="TIGR00135">
    <property type="entry name" value="gatC"/>
    <property type="match status" value="1"/>
</dbReference>
<organism evidence="7 8">
    <name type="scientific">Candidatus Choladousia intestinavium</name>
    <dbReference type="NCBI Taxonomy" id="2840727"/>
    <lineage>
        <taxon>Bacteria</taxon>
        <taxon>Bacillati</taxon>
        <taxon>Bacillota</taxon>
        <taxon>Clostridia</taxon>
        <taxon>Lachnospirales</taxon>
        <taxon>Lachnospiraceae</taxon>
        <taxon>Lachnospiraceae incertae sedis</taxon>
        <taxon>Candidatus Choladousia</taxon>
    </lineage>
</organism>
<dbReference type="Gene3D" id="1.10.20.60">
    <property type="entry name" value="Glu-tRNAGln amidotransferase C subunit, N-terminal domain"/>
    <property type="match status" value="1"/>
</dbReference>
<name>A0A9D1D998_9FIRM</name>
<protein>
    <recommendedName>
        <fullName evidence="6">Aspartyl/glutamyl-tRNA(Asn/Gln) amidotransferase subunit C</fullName>
        <shortName evidence="6">Asp/Glu-ADT subunit C</shortName>
        <ecNumber evidence="6">6.3.5.-</ecNumber>
    </recommendedName>
</protein>
<evidence type="ECO:0000256" key="5">
    <source>
        <dbReference type="ARBA" id="ARBA00047913"/>
    </source>
</evidence>
<evidence type="ECO:0000256" key="3">
    <source>
        <dbReference type="ARBA" id="ARBA00024799"/>
    </source>
</evidence>
<dbReference type="InterPro" id="IPR036113">
    <property type="entry name" value="Asp/Glu-ADT_sf_sub_c"/>
</dbReference>
<keyword evidence="6" id="KW-0436">Ligase</keyword>
<dbReference type="PANTHER" id="PTHR15004">
    <property type="entry name" value="GLUTAMYL-TRNA(GLN) AMIDOTRANSFERASE SUBUNIT C, MITOCHONDRIAL"/>
    <property type="match status" value="1"/>
</dbReference>
<evidence type="ECO:0000313" key="8">
    <source>
        <dbReference type="Proteomes" id="UP000886757"/>
    </source>
</evidence>
<dbReference type="GO" id="GO:0006450">
    <property type="term" value="P:regulation of translational fidelity"/>
    <property type="evidence" value="ECO:0007669"/>
    <property type="project" value="InterPro"/>
</dbReference>
<dbReference type="GO" id="GO:0005524">
    <property type="term" value="F:ATP binding"/>
    <property type="evidence" value="ECO:0007669"/>
    <property type="project" value="UniProtKB-KW"/>
</dbReference>
<reference evidence="7" key="2">
    <citation type="journal article" date="2021" name="PeerJ">
        <title>Extensive microbial diversity within the chicken gut microbiome revealed by metagenomics and culture.</title>
        <authorList>
            <person name="Gilroy R."/>
            <person name="Ravi A."/>
            <person name="Getino M."/>
            <person name="Pursley I."/>
            <person name="Horton D.L."/>
            <person name="Alikhan N.F."/>
            <person name="Baker D."/>
            <person name="Gharbi K."/>
            <person name="Hall N."/>
            <person name="Watson M."/>
            <person name="Adriaenssens E.M."/>
            <person name="Foster-Nyarko E."/>
            <person name="Jarju S."/>
            <person name="Secka A."/>
            <person name="Antonio M."/>
            <person name="Oren A."/>
            <person name="Chaudhuri R.R."/>
            <person name="La Ragione R."/>
            <person name="Hildebrand F."/>
            <person name="Pallen M.J."/>
        </authorList>
    </citation>
    <scope>NUCLEOTIDE SEQUENCE</scope>
    <source>
        <strain evidence="7">ChiSjej4B22-8148</strain>
    </source>
</reference>
<comment type="caution">
    <text evidence="7">The sequence shown here is derived from an EMBL/GenBank/DDBJ whole genome shotgun (WGS) entry which is preliminary data.</text>
</comment>
<evidence type="ECO:0000256" key="6">
    <source>
        <dbReference type="HAMAP-Rule" id="MF_00122"/>
    </source>
</evidence>
<dbReference type="GO" id="GO:0070681">
    <property type="term" value="P:glutaminyl-tRNAGln biosynthesis via transamidation"/>
    <property type="evidence" value="ECO:0007669"/>
    <property type="project" value="TreeGrafter"/>
</dbReference>
<comment type="similarity">
    <text evidence="1 6">Belongs to the GatC family.</text>
</comment>
<evidence type="ECO:0000313" key="7">
    <source>
        <dbReference type="EMBL" id="HIR13651.1"/>
    </source>
</evidence>
<dbReference type="EMBL" id="DVGK01000078">
    <property type="protein sequence ID" value="HIR13651.1"/>
    <property type="molecule type" value="Genomic_DNA"/>
</dbReference>
<keyword evidence="6" id="KW-0648">Protein biosynthesis</keyword>
<comment type="subunit">
    <text evidence="2 6">Heterotrimer of A, B and C subunits.</text>
</comment>
<keyword evidence="6" id="KW-0067">ATP-binding</keyword>
<dbReference type="EC" id="6.3.5.-" evidence="6"/>
<evidence type="ECO:0000256" key="4">
    <source>
        <dbReference type="ARBA" id="ARBA00047380"/>
    </source>
</evidence>
<dbReference type="AlphaFoldDB" id="A0A9D1D998"/>
<comment type="catalytic activity">
    <reaction evidence="5 6">
        <text>L-glutamyl-tRNA(Gln) + L-glutamine + ATP + H2O = L-glutaminyl-tRNA(Gln) + L-glutamate + ADP + phosphate + H(+)</text>
        <dbReference type="Rhea" id="RHEA:17521"/>
        <dbReference type="Rhea" id="RHEA-COMP:9681"/>
        <dbReference type="Rhea" id="RHEA-COMP:9684"/>
        <dbReference type="ChEBI" id="CHEBI:15377"/>
        <dbReference type="ChEBI" id="CHEBI:15378"/>
        <dbReference type="ChEBI" id="CHEBI:29985"/>
        <dbReference type="ChEBI" id="CHEBI:30616"/>
        <dbReference type="ChEBI" id="CHEBI:43474"/>
        <dbReference type="ChEBI" id="CHEBI:58359"/>
        <dbReference type="ChEBI" id="CHEBI:78520"/>
        <dbReference type="ChEBI" id="CHEBI:78521"/>
        <dbReference type="ChEBI" id="CHEBI:456216"/>
    </reaction>
</comment>
<sequence length="97" mass="10840">MAGRISDETIEYVGILAQLELSGTEKEQAKEDMGKLLDYIDKLGELDTEGVEPMSHVFPVKNVFREDQVTNGDTREEILKNAPDQKEGAFNVPKTVE</sequence>
<evidence type="ECO:0000256" key="2">
    <source>
        <dbReference type="ARBA" id="ARBA00011123"/>
    </source>
</evidence>
<dbReference type="PANTHER" id="PTHR15004:SF0">
    <property type="entry name" value="GLUTAMYL-TRNA(GLN) AMIDOTRANSFERASE SUBUNIT C, MITOCHONDRIAL"/>
    <property type="match status" value="1"/>
</dbReference>
<dbReference type="Proteomes" id="UP000886757">
    <property type="component" value="Unassembled WGS sequence"/>
</dbReference>
<proteinExistence type="inferred from homology"/>
<dbReference type="GO" id="GO:0050567">
    <property type="term" value="F:glutaminyl-tRNA synthase (glutamine-hydrolyzing) activity"/>
    <property type="evidence" value="ECO:0007669"/>
    <property type="project" value="UniProtKB-UniRule"/>
</dbReference>
<comment type="catalytic activity">
    <reaction evidence="4 6">
        <text>L-aspartyl-tRNA(Asn) + L-glutamine + ATP + H2O = L-asparaginyl-tRNA(Asn) + L-glutamate + ADP + phosphate + 2 H(+)</text>
        <dbReference type="Rhea" id="RHEA:14513"/>
        <dbReference type="Rhea" id="RHEA-COMP:9674"/>
        <dbReference type="Rhea" id="RHEA-COMP:9677"/>
        <dbReference type="ChEBI" id="CHEBI:15377"/>
        <dbReference type="ChEBI" id="CHEBI:15378"/>
        <dbReference type="ChEBI" id="CHEBI:29985"/>
        <dbReference type="ChEBI" id="CHEBI:30616"/>
        <dbReference type="ChEBI" id="CHEBI:43474"/>
        <dbReference type="ChEBI" id="CHEBI:58359"/>
        <dbReference type="ChEBI" id="CHEBI:78515"/>
        <dbReference type="ChEBI" id="CHEBI:78516"/>
        <dbReference type="ChEBI" id="CHEBI:456216"/>
    </reaction>
</comment>
<evidence type="ECO:0000256" key="1">
    <source>
        <dbReference type="ARBA" id="ARBA00010757"/>
    </source>
</evidence>
<dbReference type="InterPro" id="IPR003837">
    <property type="entry name" value="GatC"/>
</dbReference>
<keyword evidence="6" id="KW-0547">Nucleotide-binding</keyword>
<dbReference type="GO" id="GO:0006412">
    <property type="term" value="P:translation"/>
    <property type="evidence" value="ECO:0007669"/>
    <property type="project" value="UniProtKB-UniRule"/>
</dbReference>
<reference evidence="7" key="1">
    <citation type="submission" date="2020-10" db="EMBL/GenBank/DDBJ databases">
        <authorList>
            <person name="Gilroy R."/>
        </authorList>
    </citation>
    <scope>NUCLEOTIDE SEQUENCE</scope>
    <source>
        <strain evidence="7">ChiSjej4B22-8148</strain>
    </source>
</reference>
<dbReference type="SUPFAM" id="SSF141000">
    <property type="entry name" value="Glu-tRNAGln amidotransferase C subunit"/>
    <property type="match status" value="1"/>
</dbReference>
<accession>A0A9D1D998</accession>
<dbReference type="HAMAP" id="MF_00122">
    <property type="entry name" value="GatC"/>
    <property type="match status" value="1"/>
</dbReference>
<comment type="function">
    <text evidence="3 6">Allows the formation of correctly charged Asn-tRNA(Asn) or Gln-tRNA(Gln) through the transamidation of misacylated Asp-tRNA(Asn) or Glu-tRNA(Gln) in organisms which lack either or both of asparaginyl-tRNA or glutaminyl-tRNA synthetases. The reaction takes place in the presence of glutamine and ATP through an activated phospho-Asp-tRNA(Asn) or phospho-Glu-tRNA(Gln).</text>
</comment>
<dbReference type="Pfam" id="PF02686">
    <property type="entry name" value="GatC"/>
    <property type="match status" value="1"/>
</dbReference>